<feature type="domain" description="Phorbol-ester/DAG-type" evidence="4">
    <location>
        <begin position="296"/>
        <end position="347"/>
    </location>
</feature>
<evidence type="ECO:0000256" key="1">
    <source>
        <dbReference type="ARBA" id="ARBA00022723"/>
    </source>
</evidence>
<evidence type="ECO:0000259" key="4">
    <source>
        <dbReference type="SMART" id="SM00109"/>
    </source>
</evidence>
<keyword evidence="5" id="KW-1185">Reference proteome</keyword>
<dbReference type="InterPro" id="IPR046349">
    <property type="entry name" value="C1-like_sf"/>
</dbReference>
<dbReference type="SMART" id="SM00109">
    <property type="entry name" value="C1"/>
    <property type="match status" value="4"/>
</dbReference>
<dbReference type="InterPro" id="IPR002219">
    <property type="entry name" value="PKC_DAG/PE"/>
</dbReference>
<name>A0ABM0VIQ6_CAMSA</name>
<dbReference type="GeneID" id="104738316"/>
<protein>
    <submittedName>
        <fullName evidence="6">Uncharacterized protein LOC104738316</fullName>
    </submittedName>
</protein>
<keyword evidence="1" id="KW-0479">Metal-binding</keyword>
<reference evidence="6" key="2">
    <citation type="submission" date="2025-08" db="UniProtKB">
        <authorList>
            <consortium name="RefSeq"/>
        </authorList>
    </citation>
    <scope>IDENTIFICATION</scope>
    <source>
        <tissue evidence="6">Leaf</tissue>
    </source>
</reference>
<keyword evidence="2" id="KW-0677">Repeat</keyword>
<dbReference type="InterPro" id="IPR004146">
    <property type="entry name" value="DC1"/>
</dbReference>
<dbReference type="InterPro" id="IPR054483">
    <property type="entry name" value="DC1-like_CT"/>
</dbReference>
<accession>A0ABM0VIQ6</accession>
<feature type="domain" description="Phorbol-ester/DAG-type" evidence="4">
    <location>
        <begin position="187"/>
        <end position="239"/>
    </location>
</feature>
<sequence length="657" mass="76019">MDCKGVSLPLFDDHLMMPWNDLRKGDCCGRFEAINDGYYCKCCDFFVHKKCGDETTKYMEHPCHSIHTLKLVGGERIKRVSHSCDLCGKRIDMDQCYRCKICDFDVDLYCAKYPPPEFIDISETHHHKLTLLKKRIDFDCKAKCGQAGNGFPYKCHECDLAFHVDCVWNPSEAKHLSEVNHSYHPLHPLKLKTGQPPDYSDGKCRLCGREIDELYYHCPSCNFTLDMHCVLNPPPESMRDSKAHDHQLILLPRLDSFTCNACGLKGDRSPYICVLCGFMIHQECLYLPRLININRHDHRISRTSVIGVINSTCGVCRQKMDWSYGGYYCQSCPDYFVHSRCATRRDVWNGKELDGVPEDTETLQVVIDNTTIQHFSHIEHYLRLHINGFRWEEIKRCRACTYPIGLQSFYSCIDCDFILHQTCAEFPRKIWHVLYNERLTLVTSETNVFECDACYRMSNGFRYQREGKVLDVLCGTISEPFFHPSHPHHPLYYILQDEERECTGCNKLASHVLTCIEEDCWFVLDFKCATLPQVAKHCTDDDHPFSLYYGKKANGKHWCDICGKETNIRTWFYTCKDYQDTLHIDCVVGDFSGLMPTTTIQVLSRSFVVVLNNGVTRPFCRWCKSRCMYPIMLKMLGTSDTYVCSAGCLFNVLDRSG</sequence>
<organism evidence="5 6">
    <name type="scientific">Camelina sativa</name>
    <name type="common">False flax</name>
    <name type="synonym">Myagrum sativum</name>
    <dbReference type="NCBI Taxonomy" id="90675"/>
    <lineage>
        <taxon>Eukaryota</taxon>
        <taxon>Viridiplantae</taxon>
        <taxon>Streptophyta</taxon>
        <taxon>Embryophyta</taxon>
        <taxon>Tracheophyta</taxon>
        <taxon>Spermatophyta</taxon>
        <taxon>Magnoliopsida</taxon>
        <taxon>eudicotyledons</taxon>
        <taxon>Gunneridae</taxon>
        <taxon>Pentapetalae</taxon>
        <taxon>rosids</taxon>
        <taxon>malvids</taxon>
        <taxon>Brassicales</taxon>
        <taxon>Brassicaceae</taxon>
        <taxon>Camelineae</taxon>
        <taxon>Camelina</taxon>
    </lineage>
</organism>
<keyword evidence="3" id="KW-0862">Zinc</keyword>
<dbReference type="InterPro" id="IPR053192">
    <property type="entry name" value="Vacuole_Formation_Reg"/>
</dbReference>
<evidence type="ECO:0000256" key="3">
    <source>
        <dbReference type="ARBA" id="ARBA00022833"/>
    </source>
</evidence>
<dbReference type="RefSeq" id="XP_010456811.1">
    <property type="nucleotide sequence ID" value="XM_010458509.2"/>
</dbReference>
<proteinExistence type="predicted"/>
<dbReference type="SUPFAM" id="SSF57889">
    <property type="entry name" value="Cysteine-rich domain"/>
    <property type="match status" value="6"/>
</dbReference>
<reference evidence="5" key="1">
    <citation type="journal article" date="2014" name="Nat. Commun.">
        <title>The emerging biofuel crop Camelina sativa retains a highly undifferentiated hexaploid genome structure.</title>
        <authorList>
            <person name="Kagale S."/>
            <person name="Koh C."/>
            <person name="Nixon J."/>
            <person name="Bollina V."/>
            <person name="Clarke W.E."/>
            <person name="Tuteja R."/>
            <person name="Spillane C."/>
            <person name="Robinson S.J."/>
            <person name="Links M.G."/>
            <person name="Clarke C."/>
            <person name="Higgins E.E."/>
            <person name="Huebert T."/>
            <person name="Sharpe A.G."/>
            <person name="Parkin I.A."/>
        </authorList>
    </citation>
    <scope>NUCLEOTIDE SEQUENCE [LARGE SCALE GENOMIC DNA]</scope>
    <source>
        <strain evidence="5">cv. DH55</strain>
    </source>
</reference>
<dbReference type="Pfam" id="PF03107">
    <property type="entry name" value="C1_2"/>
    <property type="match status" value="7"/>
</dbReference>
<dbReference type="Pfam" id="PF22926">
    <property type="entry name" value="C1-like_CT"/>
    <property type="match status" value="1"/>
</dbReference>
<dbReference type="PANTHER" id="PTHR32410">
    <property type="entry name" value="CYSTEINE/HISTIDINE-RICH C1 DOMAIN FAMILY PROTEIN"/>
    <property type="match status" value="1"/>
</dbReference>
<gene>
    <name evidence="6" type="primary">LOC104738316</name>
</gene>
<evidence type="ECO:0000256" key="2">
    <source>
        <dbReference type="ARBA" id="ARBA00022737"/>
    </source>
</evidence>
<feature type="domain" description="Phorbol-ester/DAG-type" evidence="4">
    <location>
        <begin position="378"/>
        <end position="429"/>
    </location>
</feature>
<dbReference type="PANTHER" id="PTHR32410:SF154">
    <property type="entry name" value="CHP-RICH ZINC FINGER PROTEIN-LIKE-RELATED"/>
    <property type="match status" value="1"/>
</dbReference>
<evidence type="ECO:0000313" key="5">
    <source>
        <dbReference type="Proteomes" id="UP000694864"/>
    </source>
</evidence>
<feature type="domain" description="Phorbol-ester/DAG-type" evidence="4">
    <location>
        <begin position="244"/>
        <end position="290"/>
    </location>
</feature>
<evidence type="ECO:0000313" key="6">
    <source>
        <dbReference type="RefSeq" id="XP_010456811.1"/>
    </source>
</evidence>
<dbReference type="Proteomes" id="UP000694864">
    <property type="component" value="Chromosome 13"/>
</dbReference>